<organism evidence="1 2">
    <name type="scientific">Phaseolus vulgaris</name>
    <name type="common">Kidney bean</name>
    <name type="synonym">French bean</name>
    <dbReference type="NCBI Taxonomy" id="3885"/>
    <lineage>
        <taxon>Eukaryota</taxon>
        <taxon>Viridiplantae</taxon>
        <taxon>Streptophyta</taxon>
        <taxon>Embryophyta</taxon>
        <taxon>Tracheophyta</taxon>
        <taxon>Spermatophyta</taxon>
        <taxon>Magnoliopsida</taxon>
        <taxon>eudicotyledons</taxon>
        <taxon>Gunneridae</taxon>
        <taxon>Pentapetalae</taxon>
        <taxon>rosids</taxon>
        <taxon>fabids</taxon>
        <taxon>Fabales</taxon>
        <taxon>Fabaceae</taxon>
        <taxon>Papilionoideae</taxon>
        <taxon>50 kb inversion clade</taxon>
        <taxon>NPAAA clade</taxon>
        <taxon>indigoferoid/millettioid clade</taxon>
        <taxon>Phaseoleae</taxon>
        <taxon>Phaseolus</taxon>
    </lineage>
</organism>
<dbReference type="Proteomes" id="UP000000226">
    <property type="component" value="Chromosome 5"/>
</dbReference>
<proteinExistence type="predicted"/>
<sequence length="295" mass="34519">YQLFINICKCESDKVKPDIWPQDSKNIQSIIQNYKCQRIEKPPKTFHIEDFFDNRKNMIEVEISKLHKQERDVMYPTWDPSLSNMENEQLWKFITEVNAKIEACDKRITMLKNMNQDEININVIKKMSQPSVSHSSQLNFMSQNQQQLMSLETLNSVGEKYDAVGGISNHEINMLSIMEQNDAYFYYMPNMTLERVTSLQPCQLNCMPNKSQVGVSPNSTTPFDDSLKWFNNFHDFEWPKRSNGIEDFSNSLLGNFVDWTSQPYLSTLKDNIHAQSYNEQQEVDLPPLPPSIYDQ</sequence>
<evidence type="ECO:0000313" key="2">
    <source>
        <dbReference type="Proteomes" id="UP000000226"/>
    </source>
</evidence>
<name>V7BUU0_PHAVU</name>
<evidence type="ECO:0008006" key="3">
    <source>
        <dbReference type="Google" id="ProtNLM"/>
    </source>
</evidence>
<protein>
    <recommendedName>
        <fullName evidence="3">MADS-box domain-containing protein</fullName>
    </recommendedName>
</protein>
<dbReference type="OMA" id="FVDWTSQ"/>
<reference evidence="2" key="1">
    <citation type="journal article" date="2014" name="Nat. Genet.">
        <title>A reference genome for common bean and genome-wide analysis of dual domestications.</title>
        <authorList>
            <person name="Schmutz J."/>
            <person name="McClean P.E."/>
            <person name="Mamidi S."/>
            <person name="Wu G.A."/>
            <person name="Cannon S.B."/>
            <person name="Grimwood J."/>
            <person name="Jenkins J."/>
            <person name="Shu S."/>
            <person name="Song Q."/>
            <person name="Chavarro C."/>
            <person name="Torres-Torres M."/>
            <person name="Geffroy V."/>
            <person name="Moghaddam S.M."/>
            <person name="Gao D."/>
            <person name="Abernathy B."/>
            <person name="Barry K."/>
            <person name="Blair M."/>
            <person name="Brick M.A."/>
            <person name="Chovatia M."/>
            <person name="Gepts P."/>
            <person name="Goodstein D.M."/>
            <person name="Gonzales M."/>
            <person name="Hellsten U."/>
            <person name="Hyten D.L."/>
            <person name="Jia G."/>
            <person name="Kelly J.D."/>
            <person name="Kudrna D."/>
            <person name="Lee R."/>
            <person name="Richard M.M."/>
            <person name="Miklas P.N."/>
            <person name="Osorno J.M."/>
            <person name="Rodrigues J."/>
            <person name="Thareau V."/>
            <person name="Urrea C.A."/>
            <person name="Wang M."/>
            <person name="Yu Y."/>
            <person name="Zhang M."/>
            <person name="Wing R.A."/>
            <person name="Cregan P.B."/>
            <person name="Rokhsar D.S."/>
            <person name="Jackson S.A."/>
        </authorList>
    </citation>
    <scope>NUCLEOTIDE SEQUENCE [LARGE SCALE GENOMIC DNA]</scope>
    <source>
        <strain evidence="2">cv. G19833</strain>
    </source>
</reference>
<dbReference type="Gramene" id="ESW20820">
    <property type="protein sequence ID" value="ESW20820"/>
    <property type="gene ID" value="PHAVU_005G017200g"/>
</dbReference>
<dbReference type="AlphaFoldDB" id="V7BUU0"/>
<accession>V7BUU0</accession>
<dbReference type="OrthoDB" id="601557at2759"/>
<gene>
    <name evidence="1" type="ORF">PHAVU_005G017200g</name>
</gene>
<keyword evidence="2" id="KW-1185">Reference proteome</keyword>
<dbReference type="EMBL" id="CM002292">
    <property type="protein sequence ID" value="ESW20820.1"/>
    <property type="molecule type" value="Genomic_DNA"/>
</dbReference>
<evidence type="ECO:0000313" key="1">
    <source>
        <dbReference type="EMBL" id="ESW20820.1"/>
    </source>
</evidence>
<feature type="non-terminal residue" evidence="1">
    <location>
        <position position="1"/>
    </location>
</feature>